<dbReference type="STRING" id="283909.R7VJV9"/>
<dbReference type="InterPro" id="IPR003609">
    <property type="entry name" value="Pan_app"/>
</dbReference>
<dbReference type="Gene3D" id="3.50.4.10">
    <property type="entry name" value="Hepatocyte Growth Factor"/>
    <property type="match status" value="1"/>
</dbReference>
<organism evidence="2">
    <name type="scientific">Capitella teleta</name>
    <name type="common">Polychaete worm</name>
    <dbReference type="NCBI Taxonomy" id="283909"/>
    <lineage>
        <taxon>Eukaryota</taxon>
        <taxon>Metazoa</taxon>
        <taxon>Spiralia</taxon>
        <taxon>Lophotrochozoa</taxon>
        <taxon>Annelida</taxon>
        <taxon>Polychaeta</taxon>
        <taxon>Sedentaria</taxon>
        <taxon>Scolecida</taxon>
        <taxon>Capitellidae</taxon>
        <taxon>Capitella</taxon>
    </lineage>
</organism>
<name>R7VJV9_CAPTE</name>
<dbReference type="EMBL" id="AMQN01036422">
    <property type="status" value="NOT_ANNOTATED_CDS"/>
    <property type="molecule type" value="Genomic_DNA"/>
</dbReference>
<proteinExistence type="predicted"/>
<dbReference type="EnsemblMetazoa" id="CapteT188385">
    <property type="protein sequence ID" value="CapteP188385"/>
    <property type="gene ID" value="CapteG188385"/>
</dbReference>
<accession>R7VJV9</accession>
<feature type="domain" description="Apple" evidence="1">
    <location>
        <begin position="43"/>
        <end position="124"/>
    </location>
</feature>
<dbReference type="Proteomes" id="UP000014760">
    <property type="component" value="Unassembled WGS sequence"/>
</dbReference>
<reference evidence="4" key="1">
    <citation type="submission" date="2012-12" db="EMBL/GenBank/DDBJ databases">
        <authorList>
            <person name="Hellsten U."/>
            <person name="Grimwood J."/>
            <person name="Chapman J.A."/>
            <person name="Shapiro H."/>
            <person name="Aerts A."/>
            <person name="Otillar R.P."/>
            <person name="Terry A.Y."/>
            <person name="Boore J.L."/>
            <person name="Simakov O."/>
            <person name="Marletaz F."/>
            <person name="Cho S.-J."/>
            <person name="Edsinger-Gonzales E."/>
            <person name="Havlak P."/>
            <person name="Kuo D.-H."/>
            <person name="Larsson T."/>
            <person name="Lv J."/>
            <person name="Arendt D."/>
            <person name="Savage R."/>
            <person name="Osoegawa K."/>
            <person name="de Jong P."/>
            <person name="Lindberg D.R."/>
            <person name="Seaver E.C."/>
            <person name="Weisblat D.A."/>
            <person name="Putnam N.H."/>
            <person name="Grigoriev I.V."/>
            <person name="Rokhsar D.S."/>
        </authorList>
    </citation>
    <scope>NUCLEOTIDE SEQUENCE</scope>
    <source>
        <strain evidence="4">I ESC-2004</strain>
    </source>
</reference>
<sequence>MRCMYIMLLCSKSSCHLSKFVSAHVRGLVVDTTNPRHNHFEKIERNIELFYPTPYATVPGNNLKEYSRVTPNRCAQMCLEEDTFICRSFDYQIKDGTCKLSDKTGSDMGGLYTGNGFSSGTHHFEMKPMLDCGGNLTGLE</sequence>
<dbReference type="AlphaFoldDB" id="R7VJV9"/>
<dbReference type="PROSITE" id="PS50948">
    <property type="entry name" value="PAN"/>
    <property type="match status" value="1"/>
</dbReference>
<dbReference type="EMBL" id="KB292907">
    <property type="protein sequence ID" value="ELU16826.1"/>
    <property type="molecule type" value="Genomic_DNA"/>
</dbReference>
<keyword evidence="4" id="KW-1185">Reference proteome</keyword>
<protein>
    <recommendedName>
        <fullName evidence="1">Apple domain-containing protein</fullName>
    </recommendedName>
</protein>
<dbReference type="SUPFAM" id="SSF57414">
    <property type="entry name" value="Hairpin loop containing domain-like"/>
    <property type="match status" value="1"/>
</dbReference>
<dbReference type="CDD" id="cd01099">
    <property type="entry name" value="PAN_AP_HGF"/>
    <property type="match status" value="1"/>
</dbReference>
<dbReference type="Pfam" id="PF00024">
    <property type="entry name" value="PAN_1"/>
    <property type="match status" value="1"/>
</dbReference>
<evidence type="ECO:0000313" key="3">
    <source>
        <dbReference type="EnsemblMetazoa" id="CapteP188385"/>
    </source>
</evidence>
<reference evidence="3" key="3">
    <citation type="submission" date="2015-06" db="UniProtKB">
        <authorList>
            <consortium name="EnsemblMetazoa"/>
        </authorList>
    </citation>
    <scope>IDENTIFICATION</scope>
</reference>
<dbReference type="HOGENOM" id="CLU_1840075_0_0_1"/>
<evidence type="ECO:0000259" key="1">
    <source>
        <dbReference type="PROSITE" id="PS50948"/>
    </source>
</evidence>
<evidence type="ECO:0000313" key="2">
    <source>
        <dbReference type="EMBL" id="ELU16826.1"/>
    </source>
</evidence>
<dbReference type="OrthoDB" id="10009301at2759"/>
<feature type="non-terminal residue" evidence="2">
    <location>
        <position position="140"/>
    </location>
</feature>
<gene>
    <name evidence="2" type="ORF">CAPTEDRAFT_188385</name>
</gene>
<reference evidence="2 4" key="2">
    <citation type="journal article" date="2013" name="Nature">
        <title>Insights into bilaterian evolution from three spiralian genomes.</title>
        <authorList>
            <person name="Simakov O."/>
            <person name="Marletaz F."/>
            <person name="Cho S.J."/>
            <person name="Edsinger-Gonzales E."/>
            <person name="Havlak P."/>
            <person name="Hellsten U."/>
            <person name="Kuo D.H."/>
            <person name="Larsson T."/>
            <person name="Lv J."/>
            <person name="Arendt D."/>
            <person name="Savage R."/>
            <person name="Osoegawa K."/>
            <person name="de Jong P."/>
            <person name="Grimwood J."/>
            <person name="Chapman J.A."/>
            <person name="Shapiro H."/>
            <person name="Aerts A."/>
            <person name="Otillar R.P."/>
            <person name="Terry A.Y."/>
            <person name="Boore J.L."/>
            <person name="Grigoriev I.V."/>
            <person name="Lindberg D.R."/>
            <person name="Seaver E.C."/>
            <person name="Weisblat D.A."/>
            <person name="Putnam N.H."/>
            <person name="Rokhsar D.S."/>
        </authorList>
    </citation>
    <scope>NUCLEOTIDE SEQUENCE</scope>
    <source>
        <strain evidence="2 4">I ESC-2004</strain>
    </source>
</reference>
<evidence type="ECO:0000313" key="4">
    <source>
        <dbReference type="Proteomes" id="UP000014760"/>
    </source>
</evidence>